<feature type="domain" description="N-acetyltransferase" evidence="3">
    <location>
        <begin position="8"/>
        <end position="159"/>
    </location>
</feature>
<dbReference type="EC" id="2.3.1.-" evidence="4"/>
<evidence type="ECO:0000313" key="4">
    <source>
        <dbReference type="EMBL" id="MBT2187585.1"/>
    </source>
</evidence>
<dbReference type="InterPro" id="IPR016181">
    <property type="entry name" value="Acyl_CoA_acyltransferase"/>
</dbReference>
<evidence type="ECO:0000256" key="2">
    <source>
        <dbReference type="ARBA" id="ARBA00023315"/>
    </source>
</evidence>
<keyword evidence="5" id="KW-1185">Reference proteome</keyword>
<keyword evidence="1 4" id="KW-0808">Transferase</keyword>
<dbReference type="AlphaFoldDB" id="A0A9X1DCH3"/>
<dbReference type="InterPro" id="IPR050832">
    <property type="entry name" value="Bact_Acetyltransf"/>
</dbReference>
<protein>
    <submittedName>
        <fullName evidence="4">GNAT family N-acetyltransferase</fullName>
        <ecNumber evidence="4">2.3.1.-</ecNumber>
    </submittedName>
</protein>
<dbReference type="PROSITE" id="PS51186">
    <property type="entry name" value="GNAT"/>
    <property type="match status" value="1"/>
</dbReference>
<reference evidence="4" key="1">
    <citation type="submission" date="2021-05" db="EMBL/GenBank/DDBJ databases">
        <title>Genome of Sphingobium sp. strain.</title>
        <authorList>
            <person name="Fan R."/>
        </authorList>
    </citation>
    <scope>NUCLEOTIDE SEQUENCE</scope>
    <source>
        <strain evidence="4">H33</strain>
    </source>
</reference>
<dbReference type="InterPro" id="IPR000182">
    <property type="entry name" value="GNAT_dom"/>
</dbReference>
<dbReference type="GO" id="GO:0016747">
    <property type="term" value="F:acyltransferase activity, transferring groups other than amino-acyl groups"/>
    <property type="evidence" value="ECO:0007669"/>
    <property type="project" value="InterPro"/>
</dbReference>
<dbReference type="Gene3D" id="3.40.630.30">
    <property type="match status" value="1"/>
</dbReference>
<accession>A0A9X1DCH3</accession>
<keyword evidence="2 4" id="KW-0012">Acyltransferase</keyword>
<evidence type="ECO:0000313" key="5">
    <source>
        <dbReference type="Proteomes" id="UP001138757"/>
    </source>
</evidence>
<evidence type="ECO:0000259" key="3">
    <source>
        <dbReference type="PROSITE" id="PS51186"/>
    </source>
</evidence>
<dbReference type="PANTHER" id="PTHR43877">
    <property type="entry name" value="AMINOALKYLPHOSPHONATE N-ACETYLTRANSFERASE-RELATED-RELATED"/>
    <property type="match status" value="1"/>
</dbReference>
<dbReference type="CDD" id="cd04301">
    <property type="entry name" value="NAT_SF"/>
    <property type="match status" value="1"/>
</dbReference>
<dbReference type="EMBL" id="JAHGAW010000007">
    <property type="protein sequence ID" value="MBT2187585.1"/>
    <property type="molecule type" value="Genomic_DNA"/>
</dbReference>
<proteinExistence type="predicted"/>
<dbReference type="SUPFAM" id="SSF55729">
    <property type="entry name" value="Acyl-CoA N-acyltransferases (Nat)"/>
    <property type="match status" value="1"/>
</dbReference>
<name>A0A9X1DCH3_9SPHN</name>
<dbReference type="RefSeq" id="WP_214623684.1">
    <property type="nucleotide sequence ID" value="NZ_JAHGAW010000007.1"/>
</dbReference>
<gene>
    <name evidence="4" type="ORF">KK488_11595</name>
</gene>
<evidence type="ECO:0000256" key="1">
    <source>
        <dbReference type="ARBA" id="ARBA00022679"/>
    </source>
</evidence>
<dbReference type="Pfam" id="PF00583">
    <property type="entry name" value="Acetyltransf_1"/>
    <property type="match status" value="1"/>
</dbReference>
<comment type="caution">
    <text evidence="4">The sequence shown here is derived from an EMBL/GenBank/DDBJ whole genome shotgun (WGS) entry which is preliminary data.</text>
</comment>
<sequence>MSEGPLQIVVRSDGDEQEIAAAMRVMIAAFPPEYGEAWSMPQLSGMMRLPGSLLAVGRLDDKPVGFALLRSIAGESELLLLAVHPDHRGHNHGRRLLDRCMTEAESSGAQTMFLEVRAGNPAIHLYSKAGFRQYNQRRDYYVGSNGSRHDALSFKIILGHD</sequence>
<organism evidence="4 5">
    <name type="scientific">Sphingobium nicotianae</name>
    <dbReference type="NCBI Taxonomy" id="2782607"/>
    <lineage>
        <taxon>Bacteria</taxon>
        <taxon>Pseudomonadati</taxon>
        <taxon>Pseudomonadota</taxon>
        <taxon>Alphaproteobacteria</taxon>
        <taxon>Sphingomonadales</taxon>
        <taxon>Sphingomonadaceae</taxon>
        <taxon>Sphingobium</taxon>
    </lineage>
</organism>
<dbReference type="Proteomes" id="UP001138757">
    <property type="component" value="Unassembled WGS sequence"/>
</dbReference>